<keyword evidence="2" id="KW-1185">Reference proteome</keyword>
<gene>
    <name evidence="1" type="ORF">J2W84_000661</name>
</gene>
<evidence type="ECO:0000313" key="1">
    <source>
        <dbReference type="EMBL" id="MDR6803624.1"/>
    </source>
</evidence>
<sequence length="70" mass="7873">MNTQQLSLDQLEALVKNLEEVDNTTIGVSKKDFELSPEGLNELLKRLAAFDDGKLTARPWNDIKKDFGPI</sequence>
<organism evidence="1 2">
    <name type="scientific">Dyadobacter fermentans</name>
    <dbReference type="NCBI Taxonomy" id="94254"/>
    <lineage>
        <taxon>Bacteria</taxon>
        <taxon>Pseudomonadati</taxon>
        <taxon>Bacteroidota</taxon>
        <taxon>Cytophagia</taxon>
        <taxon>Cytophagales</taxon>
        <taxon>Spirosomataceae</taxon>
        <taxon>Dyadobacter</taxon>
    </lineage>
</organism>
<evidence type="ECO:0000313" key="2">
    <source>
        <dbReference type="Proteomes" id="UP001264980"/>
    </source>
</evidence>
<reference evidence="1 2" key="1">
    <citation type="submission" date="2023-07" db="EMBL/GenBank/DDBJ databases">
        <title>Sorghum-associated microbial communities from plants grown in Nebraska, USA.</title>
        <authorList>
            <person name="Schachtman D."/>
        </authorList>
    </citation>
    <scope>NUCLEOTIDE SEQUENCE [LARGE SCALE GENOMIC DNA]</scope>
    <source>
        <strain evidence="1 2">BE57</strain>
    </source>
</reference>
<name>A0ABU1QR59_9BACT</name>
<accession>A0ABU1QR59</accession>
<proteinExistence type="predicted"/>
<dbReference type="RefSeq" id="WP_309981042.1">
    <property type="nucleotide sequence ID" value="NZ_JAVDTI010000001.1"/>
</dbReference>
<protein>
    <recommendedName>
        <fullName evidence="3">Addiction module component</fullName>
    </recommendedName>
</protein>
<evidence type="ECO:0008006" key="3">
    <source>
        <dbReference type="Google" id="ProtNLM"/>
    </source>
</evidence>
<dbReference type="EMBL" id="JAVDTI010000001">
    <property type="protein sequence ID" value="MDR6803624.1"/>
    <property type="molecule type" value="Genomic_DNA"/>
</dbReference>
<comment type="caution">
    <text evidence="1">The sequence shown here is derived from an EMBL/GenBank/DDBJ whole genome shotgun (WGS) entry which is preliminary data.</text>
</comment>
<dbReference type="Proteomes" id="UP001264980">
    <property type="component" value="Unassembled WGS sequence"/>
</dbReference>